<evidence type="ECO:0000256" key="1">
    <source>
        <dbReference type="SAM" id="Phobius"/>
    </source>
</evidence>
<dbReference type="EMBL" id="UOEO01000201">
    <property type="protein sequence ID" value="VAW22405.1"/>
    <property type="molecule type" value="Genomic_DNA"/>
</dbReference>
<accession>A0A3B0TUY5</accession>
<sequence length="43" mass="4536">MGWQSQGDGSVSLGNMLLGSLIAFGWAFINGLLFLGIYFAIIG</sequence>
<proteinExistence type="predicted"/>
<protein>
    <submittedName>
        <fullName evidence="2">Uncharacterized protein</fullName>
    </submittedName>
</protein>
<feature type="transmembrane region" description="Helical" evidence="1">
    <location>
        <begin position="20"/>
        <end position="41"/>
    </location>
</feature>
<organism evidence="2">
    <name type="scientific">hydrothermal vent metagenome</name>
    <dbReference type="NCBI Taxonomy" id="652676"/>
    <lineage>
        <taxon>unclassified sequences</taxon>
        <taxon>metagenomes</taxon>
        <taxon>ecological metagenomes</taxon>
    </lineage>
</organism>
<keyword evidence="1" id="KW-0472">Membrane</keyword>
<name>A0A3B0TUY5_9ZZZZ</name>
<gene>
    <name evidence="2" type="ORF">MNBD_ALPHA12-169</name>
</gene>
<evidence type="ECO:0000313" key="2">
    <source>
        <dbReference type="EMBL" id="VAW22405.1"/>
    </source>
</evidence>
<dbReference type="AlphaFoldDB" id="A0A3B0TUY5"/>
<keyword evidence="1" id="KW-0812">Transmembrane</keyword>
<reference evidence="2" key="1">
    <citation type="submission" date="2018-06" db="EMBL/GenBank/DDBJ databases">
        <authorList>
            <person name="Zhirakovskaya E."/>
        </authorList>
    </citation>
    <scope>NUCLEOTIDE SEQUENCE</scope>
</reference>
<keyword evidence="1" id="KW-1133">Transmembrane helix</keyword>